<comment type="caution">
    <text evidence="1">The sequence shown here is derived from an EMBL/GenBank/DDBJ whole genome shotgun (WGS) entry which is preliminary data.</text>
</comment>
<dbReference type="AlphaFoldDB" id="A0AAV4RG45"/>
<protein>
    <submittedName>
        <fullName evidence="1">Uncharacterized protein</fullName>
    </submittedName>
</protein>
<gene>
    <name evidence="1" type="ORF">CEXT_30571</name>
</gene>
<evidence type="ECO:0000313" key="1">
    <source>
        <dbReference type="EMBL" id="GIY19979.1"/>
    </source>
</evidence>
<sequence length="98" mass="11705">MVFKGCKIETGFFEGNEKWFLKDAKLKRDSSKVKVFQTKLKVGGFFLWWADYAHRRDYVSVELELVILKGCKNLSRKTEGRWFLRTKFARRRNHVSIV</sequence>
<evidence type="ECO:0000313" key="2">
    <source>
        <dbReference type="Proteomes" id="UP001054945"/>
    </source>
</evidence>
<organism evidence="1 2">
    <name type="scientific">Caerostris extrusa</name>
    <name type="common">Bark spider</name>
    <name type="synonym">Caerostris bankana</name>
    <dbReference type="NCBI Taxonomy" id="172846"/>
    <lineage>
        <taxon>Eukaryota</taxon>
        <taxon>Metazoa</taxon>
        <taxon>Ecdysozoa</taxon>
        <taxon>Arthropoda</taxon>
        <taxon>Chelicerata</taxon>
        <taxon>Arachnida</taxon>
        <taxon>Araneae</taxon>
        <taxon>Araneomorphae</taxon>
        <taxon>Entelegynae</taxon>
        <taxon>Araneoidea</taxon>
        <taxon>Araneidae</taxon>
        <taxon>Caerostris</taxon>
    </lineage>
</organism>
<dbReference type="Proteomes" id="UP001054945">
    <property type="component" value="Unassembled WGS sequence"/>
</dbReference>
<reference evidence="1 2" key="1">
    <citation type="submission" date="2021-06" db="EMBL/GenBank/DDBJ databases">
        <title>Caerostris extrusa draft genome.</title>
        <authorList>
            <person name="Kono N."/>
            <person name="Arakawa K."/>
        </authorList>
    </citation>
    <scope>NUCLEOTIDE SEQUENCE [LARGE SCALE GENOMIC DNA]</scope>
</reference>
<keyword evidence="2" id="KW-1185">Reference proteome</keyword>
<accession>A0AAV4RG45</accession>
<name>A0AAV4RG45_CAEEX</name>
<proteinExistence type="predicted"/>
<dbReference type="EMBL" id="BPLR01007817">
    <property type="protein sequence ID" value="GIY19979.1"/>
    <property type="molecule type" value="Genomic_DNA"/>
</dbReference>